<dbReference type="Proteomes" id="UP000614601">
    <property type="component" value="Unassembled WGS sequence"/>
</dbReference>
<comment type="caution">
    <text evidence="2">The sequence shown here is derived from an EMBL/GenBank/DDBJ whole genome shotgun (WGS) entry which is preliminary data.</text>
</comment>
<name>A0A811K0M6_9BILA</name>
<reference evidence="2" key="1">
    <citation type="submission" date="2020-09" db="EMBL/GenBank/DDBJ databases">
        <authorList>
            <person name="Kikuchi T."/>
        </authorList>
    </citation>
    <scope>NUCLEOTIDE SEQUENCE</scope>
    <source>
        <strain evidence="2">SH1</strain>
    </source>
</reference>
<proteinExistence type="predicted"/>
<accession>A0A811K0M6</accession>
<dbReference type="OrthoDB" id="10586718at2759"/>
<evidence type="ECO:0000313" key="2">
    <source>
        <dbReference type="EMBL" id="CAD5209030.1"/>
    </source>
</evidence>
<keyword evidence="3" id="KW-1185">Reference proteome</keyword>
<feature type="transmembrane region" description="Helical" evidence="1">
    <location>
        <begin position="20"/>
        <end position="44"/>
    </location>
</feature>
<keyword evidence="1" id="KW-0472">Membrane</keyword>
<dbReference type="EMBL" id="CAJFDH010000002">
    <property type="protein sequence ID" value="CAD5209030.1"/>
    <property type="molecule type" value="Genomic_DNA"/>
</dbReference>
<dbReference type="AlphaFoldDB" id="A0A811K0M6"/>
<organism evidence="2 3">
    <name type="scientific">Bursaphelenchus okinawaensis</name>
    <dbReference type="NCBI Taxonomy" id="465554"/>
    <lineage>
        <taxon>Eukaryota</taxon>
        <taxon>Metazoa</taxon>
        <taxon>Ecdysozoa</taxon>
        <taxon>Nematoda</taxon>
        <taxon>Chromadorea</taxon>
        <taxon>Rhabditida</taxon>
        <taxon>Tylenchina</taxon>
        <taxon>Tylenchomorpha</taxon>
        <taxon>Aphelenchoidea</taxon>
        <taxon>Aphelenchoididae</taxon>
        <taxon>Bursaphelenchus</taxon>
    </lineage>
</organism>
<dbReference type="Proteomes" id="UP000783686">
    <property type="component" value="Unassembled WGS sequence"/>
</dbReference>
<keyword evidence="1" id="KW-1133">Transmembrane helix</keyword>
<evidence type="ECO:0000256" key="1">
    <source>
        <dbReference type="SAM" id="Phobius"/>
    </source>
</evidence>
<gene>
    <name evidence="2" type="ORF">BOKJ2_LOCUS2476</name>
</gene>
<dbReference type="EMBL" id="CAJFCW020000002">
    <property type="protein sequence ID" value="CAG9088297.1"/>
    <property type="molecule type" value="Genomic_DNA"/>
</dbReference>
<keyword evidence="1" id="KW-0812">Transmembrane</keyword>
<sequence>MDLYNGFEKGNAKILTVSKIPIVILVVILGFLFLILAIALFLLYRNYFNYIGVSFGIAGASMEILAVKLNFLQQNCMPSGNNFERDNLLLGAKLTNTEKTRDFLMVANYDDFYDKEKDYSKIANAKNSELVLAAKIVGEETWSWVQNAMEQLLGGPVINNKQKRSVSFVLPEREVNDDSEDSFASLEKALERLDSYVANMNEQIEFD</sequence>
<protein>
    <submittedName>
        <fullName evidence="2">Uncharacterized protein</fullName>
    </submittedName>
</protein>
<feature type="transmembrane region" description="Helical" evidence="1">
    <location>
        <begin position="50"/>
        <end position="71"/>
    </location>
</feature>
<evidence type="ECO:0000313" key="3">
    <source>
        <dbReference type="Proteomes" id="UP000614601"/>
    </source>
</evidence>